<sequence>MSNAGHQDTVPEIGVDLVRGLLAAQFPRWGGLTVTRLADGGSDHVIFLLGDDMSVRLPRGDWAAGQAEKEHAWLPWFAPQLPLAIPVPLGLGVPGLGYPYHWSVTRWLDGSVATADGFADPEGAARQLGGFLKALQQVPTVGDGHGLSRWSLIARDDATRTAIKARTGAAAADAMTRVWDAALAAPGWDAAPVWYHGDFHTGNLLTADGHVSAVIDFGGLGVGDPACDLMVAWTTLSAATRPVFRAALGVDDATWARGRGWALATGLNAYTHYAATDPRVAAQTRRQIDEAISDEWAEAEAETGAWR</sequence>
<dbReference type="EMBL" id="BMMV01000012">
    <property type="protein sequence ID" value="GGK04738.1"/>
    <property type="molecule type" value="Genomic_DNA"/>
</dbReference>
<evidence type="ECO:0000313" key="3">
    <source>
        <dbReference type="Proteomes" id="UP000660265"/>
    </source>
</evidence>
<evidence type="ECO:0000313" key="2">
    <source>
        <dbReference type="EMBL" id="GGK04738.1"/>
    </source>
</evidence>
<dbReference type="Proteomes" id="UP000660265">
    <property type="component" value="Unassembled WGS sequence"/>
</dbReference>
<dbReference type="InterPro" id="IPR011009">
    <property type="entry name" value="Kinase-like_dom_sf"/>
</dbReference>
<dbReference type="InterPro" id="IPR002575">
    <property type="entry name" value="Aminoglycoside_PTrfase"/>
</dbReference>
<keyword evidence="3" id="KW-1185">Reference proteome</keyword>
<accession>A0ABQ2EDQ9</accession>
<dbReference type="RefSeq" id="WP_229700984.1">
    <property type="nucleotide sequence ID" value="NZ_BMMV01000012.1"/>
</dbReference>
<dbReference type="Pfam" id="PF01636">
    <property type="entry name" value="APH"/>
    <property type="match status" value="1"/>
</dbReference>
<dbReference type="PANTHER" id="PTHR21310">
    <property type="entry name" value="AMINOGLYCOSIDE PHOSPHOTRANSFERASE-RELATED-RELATED"/>
    <property type="match status" value="1"/>
</dbReference>
<comment type="caution">
    <text evidence="2">The sequence shown here is derived from an EMBL/GenBank/DDBJ whole genome shotgun (WGS) entry which is preliminary data.</text>
</comment>
<protein>
    <submittedName>
        <fullName evidence="2">Aminoglycoside phosphotransferase</fullName>
    </submittedName>
</protein>
<dbReference type="Gene3D" id="3.90.1200.10">
    <property type="match status" value="1"/>
</dbReference>
<proteinExistence type="predicted"/>
<name>A0ABQ2EDQ9_9ACTN</name>
<dbReference type="SUPFAM" id="SSF56112">
    <property type="entry name" value="Protein kinase-like (PK-like)"/>
    <property type="match status" value="1"/>
</dbReference>
<evidence type="ECO:0000259" key="1">
    <source>
        <dbReference type="Pfam" id="PF01636"/>
    </source>
</evidence>
<feature type="domain" description="Aminoglycoside phosphotransferase" evidence="1">
    <location>
        <begin position="33"/>
        <end position="261"/>
    </location>
</feature>
<dbReference type="Gene3D" id="3.30.200.20">
    <property type="entry name" value="Phosphorylase Kinase, domain 1"/>
    <property type="match status" value="1"/>
</dbReference>
<reference evidence="3" key="1">
    <citation type="journal article" date="2019" name="Int. J. Syst. Evol. Microbiol.">
        <title>The Global Catalogue of Microorganisms (GCM) 10K type strain sequencing project: providing services to taxonomists for standard genome sequencing and annotation.</title>
        <authorList>
            <consortium name="The Broad Institute Genomics Platform"/>
            <consortium name="The Broad Institute Genome Sequencing Center for Infectious Disease"/>
            <person name="Wu L."/>
            <person name="Ma J."/>
        </authorList>
    </citation>
    <scope>NUCLEOTIDE SEQUENCE [LARGE SCALE GENOMIC DNA]</scope>
    <source>
        <strain evidence="3">CGMCC 4.7275</strain>
    </source>
</reference>
<dbReference type="PANTHER" id="PTHR21310:SF42">
    <property type="entry name" value="BIFUNCTIONAL AAC_APH"/>
    <property type="match status" value="1"/>
</dbReference>
<gene>
    <name evidence="2" type="ORF">GCM10011583_40600</name>
</gene>
<organism evidence="2 3">
    <name type="scientific">Streptomyces camponoticapitis</name>
    <dbReference type="NCBI Taxonomy" id="1616125"/>
    <lineage>
        <taxon>Bacteria</taxon>
        <taxon>Bacillati</taxon>
        <taxon>Actinomycetota</taxon>
        <taxon>Actinomycetes</taxon>
        <taxon>Kitasatosporales</taxon>
        <taxon>Streptomycetaceae</taxon>
        <taxon>Streptomyces</taxon>
    </lineage>
</organism>
<dbReference type="CDD" id="cd05155">
    <property type="entry name" value="APH_ChoK_like_1"/>
    <property type="match status" value="1"/>
</dbReference>
<dbReference type="InterPro" id="IPR051678">
    <property type="entry name" value="AGP_Transferase"/>
</dbReference>